<dbReference type="Pfam" id="PF13641">
    <property type="entry name" value="Glyco_tranf_2_3"/>
    <property type="match status" value="1"/>
</dbReference>
<sequence length="453" mass="50056">MTECTGPSDQDWDDGAHVTFGKLQWFAMGVIMAGALLISLYSPSLLVLGLYGLFYAVFVAGNCVRLAAILTPRRKHHCPALCDADLPDYTLIVPLYREAEVAQELVGNLSRLNYPRDRLQVLIVLEADDQATRSAFLALDLPSFIQVVIAPPGHPRTKPRACNFALSQARGSLVVIYDAEDAPDPQQLREAAARFAAEAPDLACLQAPLRIEKLGYLAFIPEQFQLEYAALFEVLLPAYARWGLPFPLGGTSNHFRMSALRAVGGWDPYNVTEDADIGFRLAAAGFRLDTIEHPTFETAPTSLEQWGPQRARWIKGHLQTLAVHVRGKTRQRPRALLALFLTLALPITASNLHAPAMLIAGLGLITDWMADGEPSVTLADLTLYMFGWTVSAVCAAVGLRRMGEKPRYLPLFGMVGYWMMWAVASPRAVWQFFVAPHHWDKTSHTPRTGRPSP</sequence>
<dbReference type="STRING" id="69395.AQ619_06615"/>
<evidence type="ECO:0000313" key="8">
    <source>
        <dbReference type="EMBL" id="ALL15233.1"/>
    </source>
</evidence>
<dbReference type="Proteomes" id="UP000056905">
    <property type="component" value="Chromosome"/>
</dbReference>
<dbReference type="PANTHER" id="PTHR43867">
    <property type="entry name" value="CELLULOSE SYNTHASE CATALYTIC SUBUNIT A [UDP-FORMING]"/>
    <property type="match status" value="1"/>
</dbReference>
<dbReference type="InterPro" id="IPR029044">
    <property type="entry name" value="Nucleotide-diphossugar_trans"/>
</dbReference>
<keyword evidence="6 7" id="KW-0472">Membrane</keyword>
<feature type="transmembrane region" description="Helical" evidence="7">
    <location>
        <begin position="336"/>
        <end position="361"/>
    </location>
</feature>
<dbReference type="GO" id="GO:0016757">
    <property type="term" value="F:glycosyltransferase activity"/>
    <property type="evidence" value="ECO:0007669"/>
    <property type="project" value="UniProtKB-KW"/>
</dbReference>
<evidence type="ECO:0000256" key="7">
    <source>
        <dbReference type="SAM" id="Phobius"/>
    </source>
</evidence>
<reference evidence="8 9" key="1">
    <citation type="submission" date="2015-10" db="EMBL/GenBank/DDBJ databases">
        <title>Conservation of the essential genome among Caulobacter and Brevundimonas species.</title>
        <authorList>
            <person name="Scott D."/>
            <person name="Ely B."/>
        </authorList>
    </citation>
    <scope>NUCLEOTIDE SEQUENCE [LARGE SCALE GENOMIC DNA]</scope>
    <source>
        <strain evidence="8 9">CB4</strain>
    </source>
</reference>
<evidence type="ECO:0000256" key="5">
    <source>
        <dbReference type="ARBA" id="ARBA00022989"/>
    </source>
</evidence>
<evidence type="ECO:0000256" key="1">
    <source>
        <dbReference type="ARBA" id="ARBA00004141"/>
    </source>
</evidence>
<feature type="transmembrane region" description="Helical" evidence="7">
    <location>
        <begin position="381"/>
        <end position="399"/>
    </location>
</feature>
<gene>
    <name evidence="8" type="ORF">AQ619_06615</name>
</gene>
<dbReference type="PANTHER" id="PTHR43867:SF2">
    <property type="entry name" value="CELLULOSE SYNTHASE CATALYTIC SUBUNIT A [UDP-FORMING]"/>
    <property type="match status" value="1"/>
</dbReference>
<dbReference type="AlphaFoldDB" id="A0A0P0P451"/>
<dbReference type="EMBL" id="CP013002">
    <property type="protein sequence ID" value="ALL15233.1"/>
    <property type="molecule type" value="Genomic_DNA"/>
</dbReference>
<dbReference type="KEGG" id="chq:AQ619_06615"/>
<dbReference type="GO" id="GO:0016020">
    <property type="term" value="C:membrane"/>
    <property type="evidence" value="ECO:0007669"/>
    <property type="project" value="UniProtKB-SubCell"/>
</dbReference>
<accession>A0A0P0P451</accession>
<keyword evidence="2" id="KW-0328">Glycosyltransferase</keyword>
<dbReference type="OrthoDB" id="7431422at2"/>
<keyword evidence="4 7" id="KW-0812">Transmembrane</keyword>
<evidence type="ECO:0000313" key="9">
    <source>
        <dbReference type="Proteomes" id="UP000056905"/>
    </source>
</evidence>
<feature type="transmembrane region" description="Helical" evidence="7">
    <location>
        <begin position="48"/>
        <end position="68"/>
    </location>
</feature>
<evidence type="ECO:0000256" key="3">
    <source>
        <dbReference type="ARBA" id="ARBA00022679"/>
    </source>
</evidence>
<name>A0A0P0P451_9CAUL</name>
<keyword evidence="3 8" id="KW-0808">Transferase</keyword>
<dbReference type="InterPro" id="IPR050321">
    <property type="entry name" value="Glycosyltr_2/OpgH_subfam"/>
</dbReference>
<evidence type="ECO:0000256" key="6">
    <source>
        <dbReference type="ARBA" id="ARBA00023136"/>
    </source>
</evidence>
<proteinExistence type="predicted"/>
<feature type="transmembrane region" description="Helical" evidence="7">
    <location>
        <begin position="25"/>
        <end position="42"/>
    </location>
</feature>
<feature type="transmembrane region" description="Helical" evidence="7">
    <location>
        <begin position="411"/>
        <end position="433"/>
    </location>
</feature>
<keyword evidence="9" id="KW-1185">Reference proteome</keyword>
<evidence type="ECO:0000256" key="4">
    <source>
        <dbReference type="ARBA" id="ARBA00022692"/>
    </source>
</evidence>
<comment type="subcellular location">
    <subcellularLocation>
        <location evidence="1">Membrane</location>
        <topology evidence="1">Multi-pass membrane protein</topology>
    </subcellularLocation>
</comment>
<evidence type="ECO:0000256" key="2">
    <source>
        <dbReference type="ARBA" id="ARBA00022676"/>
    </source>
</evidence>
<protein>
    <submittedName>
        <fullName evidence="8">Family 2 glycosyl transferase</fullName>
    </submittedName>
</protein>
<keyword evidence="5 7" id="KW-1133">Transmembrane helix</keyword>
<dbReference type="Gene3D" id="3.90.550.10">
    <property type="entry name" value="Spore Coat Polysaccharide Biosynthesis Protein SpsA, Chain A"/>
    <property type="match status" value="1"/>
</dbReference>
<dbReference type="SUPFAM" id="SSF53448">
    <property type="entry name" value="Nucleotide-diphospho-sugar transferases"/>
    <property type="match status" value="1"/>
</dbReference>
<organism evidence="8 9">
    <name type="scientific">Caulobacter henricii</name>
    <dbReference type="NCBI Taxonomy" id="69395"/>
    <lineage>
        <taxon>Bacteria</taxon>
        <taxon>Pseudomonadati</taxon>
        <taxon>Pseudomonadota</taxon>
        <taxon>Alphaproteobacteria</taxon>
        <taxon>Caulobacterales</taxon>
        <taxon>Caulobacteraceae</taxon>
        <taxon>Caulobacter</taxon>
    </lineage>
</organism>